<dbReference type="RefSeq" id="XP_002178234.1">
    <property type="nucleotide sequence ID" value="XM_002178198.1"/>
</dbReference>
<feature type="chain" id="PRO_5002852638" evidence="3">
    <location>
        <begin position="24"/>
        <end position="315"/>
    </location>
</feature>
<feature type="transmembrane region" description="Helical" evidence="2">
    <location>
        <begin position="208"/>
        <end position="230"/>
    </location>
</feature>
<dbReference type="eggNOG" id="ENOG502R2PZ">
    <property type="taxonomic scope" value="Eukaryota"/>
</dbReference>
<accession>B7FU12</accession>
<proteinExistence type="predicted"/>
<organism evidence="4 5">
    <name type="scientific">Phaeodactylum tricornutum (strain CCAP 1055/1)</name>
    <dbReference type="NCBI Taxonomy" id="556484"/>
    <lineage>
        <taxon>Eukaryota</taxon>
        <taxon>Sar</taxon>
        <taxon>Stramenopiles</taxon>
        <taxon>Ochrophyta</taxon>
        <taxon>Bacillariophyta</taxon>
        <taxon>Bacillariophyceae</taxon>
        <taxon>Bacillariophycidae</taxon>
        <taxon>Naviculales</taxon>
        <taxon>Phaeodactylaceae</taxon>
        <taxon>Phaeodactylum</taxon>
    </lineage>
</organism>
<feature type="signal peptide" evidence="3">
    <location>
        <begin position="1"/>
        <end position="23"/>
    </location>
</feature>
<dbReference type="PANTHER" id="PTHR36009:SF3">
    <property type="entry name" value="TRANSMEMBRANE PROTEIN"/>
    <property type="match status" value="1"/>
</dbReference>
<dbReference type="OrthoDB" id="47210at2759"/>
<keyword evidence="2" id="KW-0472">Membrane</keyword>
<dbReference type="KEGG" id="pti:PHATRDRAFT_33845"/>
<keyword evidence="2" id="KW-0812">Transmembrane</keyword>
<dbReference type="InParanoid" id="B7FU12"/>
<feature type="transmembrane region" description="Helical" evidence="2">
    <location>
        <begin position="286"/>
        <end position="307"/>
    </location>
</feature>
<evidence type="ECO:0000256" key="1">
    <source>
        <dbReference type="SAM" id="MobiDB-lite"/>
    </source>
</evidence>
<evidence type="ECO:0000256" key="3">
    <source>
        <dbReference type="SAM" id="SignalP"/>
    </source>
</evidence>
<dbReference type="PaxDb" id="2850-Phatr33845"/>
<feature type="compositionally biased region" description="Low complexity" evidence="1">
    <location>
        <begin position="58"/>
        <end position="70"/>
    </location>
</feature>
<dbReference type="HOGENOM" id="CLU_884183_0_0_1"/>
<name>B7FU12_PHATC</name>
<dbReference type="PANTHER" id="PTHR36009">
    <property type="match status" value="1"/>
</dbReference>
<dbReference type="GeneID" id="7197876"/>
<reference evidence="4 5" key="1">
    <citation type="journal article" date="2008" name="Nature">
        <title>The Phaeodactylum genome reveals the evolutionary history of diatom genomes.</title>
        <authorList>
            <person name="Bowler C."/>
            <person name="Allen A.E."/>
            <person name="Badger J.H."/>
            <person name="Grimwood J."/>
            <person name="Jabbari K."/>
            <person name="Kuo A."/>
            <person name="Maheswari U."/>
            <person name="Martens C."/>
            <person name="Maumus F."/>
            <person name="Otillar R.P."/>
            <person name="Rayko E."/>
            <person name="Salamov A."/>
            <person name="Vandepoele K."/>
            <person name="Beszteri B."/>
            <person name="Gruber A."/>
            <person name="Heijde M."/>
            <person name="Katinka M."/>
            <person name="Mock T."/>
            <person name="Valentin K."/>
            <person name="Verret F."/>
            <person name="Berges J.A."/>
            <person name="Brownlee C."/>
            <person name="Cadoret J.P."/>
            <person name="Chiovitti A."/>
            <person name="Choi C.J."/>
            <person name="Coesel S."/>
            <person name="De Martino A."/>
            <person name="Detter J.C."/>
            <person name="Durkin C."/>
            <person name="Falciatore A."/>
            <person name="Fournet J."/>
            <person name="Haruta M."/>
            <person name="Huysman M.J."/>
            <person name="Jenkins B.D."/>
            <person name="Jiroutova K."/>
            <person name="Jorgensen R.E."/>
            <person name="Joubert Y."/>
            <person name="Kaplan A."/>
            <person name="Kroger N."/>
            <person name="Kroth P.G."/>
            <person name="La Roche J."/>
            <person name="Lindquist E."/>
            <person name="Lommer M."/>
            <person name="Martin-Jezequel V."/>
            <person name="Lopez P.J."/>
            <person name="Lucas S."/>
            <person name="Mangogna M."/>
            <person name="McGinnis K."/>
            <person name="Medlin L.K."/>
            <person name="Montsant A."/>
            <person name="Oudot-Le Secq M.P."/>
            <person name="Napoli C."/>
            <person name="Obornik M."/>
            <person name="Parker M.S."/>
            <person name="Petit J.L."/>
            <person name="Porcel B.M."/>
            <person name="Poulsen N."/>
            <person name="Robison M."/>
            <person name="Rychlewski L."/>
            <person name="Rynearson T.A."/>
            <person name="Schmutz J."/>
            <person name="Shapiro H."/>
            <person name="Siaut M."/>
            <person name="Stanley M."/>
            <person name="Sussman M.R."/>
            <person name="Taylor A.R."/>
            <person name="Vardi A."/>
            <person name="von Dassow P."/>
            <person name="Vyverman W."/>
            <person name="Willis A."/>
            <person name="Wyrwicz L.S."/>
            <person name="Rokhsar D.S."/>
            <person name="Weissenbach J."/>
            <person name="Armbrust E.V."/>
            <person name="Green B.R."/>
            <person name="Van de Peer Y."/>
            <person name="Grigoriev I.V."/>
        </authorList>
    </citation>
    <scope>NUCLEOTIDE SEQUENCE [LARGE SCALE GENOMIC DNA]</scope>
    <source>
        <strain evidence="4 5">CCAP 1055/1</strain>
    </source>
</reference>
<feature type="transmembrane region" description="Helical" evidence="2">
    <location>
        <begin position="250"/>
        <end position="270"/>
    </location>
</feature>
<evidence type="ECO:0000256" key="2">
    <source>
        <dbReference type="SAM" id="Phobius"/>
    </source>
</evidence>
<evidence type="ECO:0000313" key="5">
    <source>
        <dbReference type="Proteomes" id="UP000000759"/>
    </source>
</evidence>
<evidence type="ECO:0000313" key="4">
    <source>
        <dbReference type="EMBL" id="EEC49899.1"/>
    </source>
</evidence>
<feature type="transmembrane region" description="Helical" evidence="2">
    <location>
        <begin position="162"/>
        <end position="181"/>
    </location>
</feature>
<feature type="region of interest" description="Disordered" evidence="1">
    <location>
        <begin position="58"/>
        <end position="78"/>
    </location>
</feature>
<dbReference type="AlphaFoldDB" id="B7FU12"/>
<reference evidence="5" key="2">
    <citation type="submission" date="2008-08" db="EMBL/GenBank/DDBJ databases">
        <authorList>
            <consortium name="Diatom Consortium"/>
            <person name="Grigoriev I."/>
            <person name="Grimwood J."/>
            <person name="Kuo A."/>
            <person name="Otillar R.P."/>
            <person name="Salamov A."/>
            <person name="Detter J.C."/>
            <person name="Lindquist E."/>
            <person name="Shapiro H."/>
            <person name="Lucas S."/>
            <person name="Glavina del Rio T."/>
            <person name="Pitluck S."/>
            <person name="Rokhsar D."/>
            <person name="Bowler C."/>
        </authorList>
    </citation>
    <scope>GENOME REANNOTATION</scope>
    <source>
        <strain evidence="5">CCAP 1055/1</strain>
    </source>
</reference>
<protein>
    <submittedName>
        <fullName evidence="4">Uncharacterized protein</fullName>
    </submittedName>
</protein>
<keyword evidence="2" id="KW-1133">Transmembrane helix</keyword>
<dbReference type="EMBL" id="CM000607">
    <property type="protein sequence ID" value="EEC49899.1"/>
    <property type="molecule type" value="Genomic_DNA"/>
</dbReference>
<gene>
    <name evidence="4" type="ORF">PHATRDRAFT_33845</name>
</gene>
<sequence>MTRFRKQLLHVLLLSFAVRTTSFAPRPRPRLLLQPASPTGAAPPALCVPKSESWRISTTRAASTTSKSSTDPPHQDPSPSFSINIVPAVAWIGLVTWLFTGAPGQFGDPHDAALLQRILADPVHPQINELFFTIFNLFAVMPVILAAVALPQAPRRGLPPTPFLLLSVAVGYFAAGPYFAFRPPLPVQRTDGDNELGWFTRNVLENRVVGIGTFVSTVFFFYAGNVGGVLQQGGGDSLWQDFVTLLQTSMFANVACLDLTLLHCTITALIPKDYALRNPDADPRDALRIAAATAFFPFLGSSLYLALRPSLPETE</sequence>
<keyword evidence="3" id="KW-0732">Signal</keyword>
<keyword evidence="5" id="KW-1185">Reference proteome</keyword>
<dbReference type="OMA" id="FNLMGIW"/>
<feature type="transmembrane region" description="Helical" evidence="2">
    <location>
        <begin position="81"/>
        <end position="100"/>
    </location>
</feature>
<dbReference type="Proteomes" id="UP000000759">
    <property type="component" value="Chromosome 4"/>
</dbReference>
<feature type="transmembrane region" description="Helical" evidence="2">
    <location>
        <begin position="130"/>
        <end position="150"/>
    </location>
</feature>